<evidence type="ECO:0000313" key="1">
    <source>
        <dbReference type="EMBL" id="KAJ4442851.1"/>
    </source>
</evidence>
<sequence length="178" mass="19452">MSVNTALCAYVSACQSTVLAAHGTRCRGPELVANLWQLSPVAELHMAGSQPGDKPPAEEQEETNGMTYISFYGPLSGKISRLLIKYGIKTIHKPPTKIQNLLRPVKDDLDLSTPGVYKIPYKSSVVQRSLETGQNIDFGATTIVDKTSGCWDLVIMEAIEFQLDGNNFNINSTGFVIF</sequence>
<dbReference type="Proteomes" id="UP001148838">
    <property type="component" value="Unassembled WGS sequence"/>
</dbReference>
<accession>A0ABQ8T9S6</accession>
<name>A0ABQ8T9S6_PERAM</name>
<evidence type="ECO:0000313" key="2">
    <source>
        <dbReference type="Proteomes" id="UP001148838"/>
    </source>
</evidence>
<keyword evidence="2" id="KW-1185">Reference proteome</keyword>
<gene>
    <name evidence="1" type="ORF">ANN_04444</name>
</gene>
<organism evidence="1 2">
    <name type="scientific">Periplaneta americana</name>
    <name type="common">American cockroach</name>
    <name type="synonym">Blatta americana</name>
    <dbReference type="NCBI Taxonomy" id="6978"/>
    <lineage>
        <taxon>Eukaryota</taxon>
        <taxon>Metazoa</taxon>
        <taxon>Ecdysozoa</taxon>
        <taxon>Arthropoda</taxon>
        <taxon>Hexapoda</taxon>
        <taxon>Insecta</taxon>
        <taxon>Pterygota</taxon>
        <taxon>Neoptera</taxon>
        <taxon>Polyneoptera</taxon>
        <taxon>Dictyoptera</taxon>
        <taxon>Blattodea</taxon>
        <taxon>Blattoidea</taxon>
        <taxon>Blattidae</taxon>
        <taxon>Blattinae</taxon>
        <taxon>Periplaneta</taxon>
    </lineage>
</organism>
<comment type="caution">
    <text evidence="1">The sequence shown here is derived from an EMBL/GenBank/DDBJ whole genome shotgun (WGS) entry which is preliminary data.</text>
</comment>
<dbReference type="EMBL" id="JAJSOF020000013">
    <property type="protein sequence ID" value="KAJ4442851.1"/>
    <property type="molecule type" value="Genomic_DNA"/>
</dbReference>
<reference evidence="1 2" key="1">
    <citation type="journal article" date="2022" name="Allergy">
        <title>Genome assembly and annotation of Periplaneta americana reveal a comprehensive cockroach allergen profile.</title>
        <authorList>
            <person name="Wang L."/>
            <person name="Xiong Q."/>
            <person name="Saelim N."/>
            <person name="Wang L."/>
            <person name="Nong W."/>
            <person name="Wan A.T."/>
            <person name="Shi M."/>
            <person name="Liu X."/>
            <person name="Cao Q."/>
            <person name="Hui J.H.L."/>
            <person name="Sookrung N."/>
            <person name="Leung T.F."/>
            <person name="Tungtrongchitr A."/>
            <person name="Tsui S.K.W."/>
        </authorList>
    </citation>
    <scope>NUCLEOTIDE SEQUENCE [LARGE SCALE GENOMIC DNA]</scope>
    <source>
        <strain evidence="1">PWHHKU_190912</strain>
    </source>
</reference>
<proteinExistence type="predicted"/>
<protein>
    <submittedName>
        <fullName evidence="1">Uncharacterized protein</fullName>
    </submittedName>
</protein>